<dbReference type="InterPro" id="IPR055754">
    <property type="entry name" value="DUF7330"/>
</dbReference>
<dbReference type="OrthoDB" id="3177929at2759"/>
<sequence>MFQLCRNSTYGSHKVKYQGDSPDWDFCLDIGNKPIDLSLVMPHYRARNQPIDHRMSMFVASDAAPIKLKVCRNICRSKFALDVQADTSDVTIWLPSDFKGQIHHSGKASFSAGFVNRIMRNVRFNEPTYQDNNNEDDVVVYTQGHITFRMWDVQTCAPECSHKEALKRMFGCAQRAPETAIDWDFLLKD</sequence>
<accession>A0A5C3LRZ9</accession>
<dbReference type="Proteomes" id="UP000308652">
    <property type="component" value="Unassembled WGS sequence"/>
</dbReference>
<keyword evidence="3" id="KW-1185">Reference proteome</keyword>
<gene>
    <name evidence="2" type="ORF">BDQ12DRAFT_612639</name>
</gene>
<organism evidence="2 3">
    <name type="scientific">Crucibulum laeve</name>
    <dbReference type="NCBI Taxonomy" id="68775"/>
    <lineage>
        <taxon>Eukaryota</taxon>
        <taxon>Fungi</taxon>
        <taxon>Dikarya</taxon>
        <taxon>Basidiomycota</taxon>
        <taxon>Agaricomycotina</taxon>
        <taxon>Agaricomycetes</taxon>
        <taxon>Agaricomycetidae</taxon>
        <taxon>Agaricales</taxon>
        <taxon>Agaricineae</taxon>
        <taxon>Nidulariaceae</taxon>
        <taxon>Crucibulum</taxon>
    </lineage>
</organism>
<evidence type="ECO:0000259" key="1">
    <source>
        <dbReference type="Pfam" id="PF24016"/>
    </source>
</evidence>
<evidence type="ECO:0000313" key="2">
    <source>
        <dbReference type="EMBL" id="TFK34816.1"/>
    </source>
</evidence>
<name>A0A5C3LRZ9_9AGAR</name>
<proteinExistence type="predicted"/>
<reference evidence="2 3" key="1">
    <citation type="journal article" date="2019" name="Nat. Ecol. Evol.">
        <title>Megaphylogeny resolves global patterns of mushroom evolution.</title>
        <authorList>
            <person name="Varga T."/>
            <person name="Krizsan K."/>
            <person name="Foldi C."/>
            <person name="Dima B."/>
            <person name="Sanchez-Garcia M."/>
            <person name="Sanchez-Ramirez S."/>
            <person name="Szollosi G.J."/>
            <person name="Szarkandi J.G."/>
            <person name="Papp V."/>
            <person name="Albert L."/>
            <person name="Andreopoulos W."/>
            <person name="Angelini C."/>
            <person name="Antonin V."/>
            <person name="Barry K.W."/>
            <person name="Bougher N.L."/>
            <person name="Buchanan P."/>
            <person name="Buyck B."/>
            <person name="Bense V."/>
            <person name="Catcheside P."/>
            <person name="Chovatia M."/>
            <person name="Cooper J."/>
            <person name="Damon W."/>
            <person name="Desjardin D."/>
            <person name="Finy P."/>
            <person name="Geml J."/>
            <person name="Haridas S."/>
            <person name="Hughes K."/>
            <person name="Justo A."/>
            <person name="Karasinski D."/>
            <person name="Kautmanova I."/>
            <person name="Kiss B."/>
            <person name="Kocsube S."/>
            <person name="Kotiranta H."/>
            <person name="LaButti K.M."/>
            <person name="Lechner B.E."/>
            <person name="Liimatainen K."/>
            <person name="Lipzen A."/>
            <person name="Lukacs Z."/>
            <person name="Mihaltcheva S."/>
            <person name="Morgado L.N."/>
            <person name="Niskanen T."/>
            <person name="Noordeloos M.E."/>
            <person name="Ohm R.A."/>
            <person name="Ortiz-Santana B."/>
            <person name="Ovrebo C."/>
            <person name="Racz N."/>
            <person name="Riley R."/>
            <person name="Savchenko A."/>
            <person name="Shiryaev A."/>
            <person name="Soop K."/>
            <person name="Spirin V."/>
            <person name="Szebenyi C."/>
            <person name="Tomsovsky M."/>
            <person name="Tulloss R.E."/>
            <person name="Uehling J."/>
            <person name="Grigoriev I.V."/>
            <person name="Vagvolgyi C."/>
            <person name="Papp T."/>
            <person name="Martin F.M."/>
            <person name="Miettinen O."/>
            <person name="Hibbett D.S."/>
            <person name="Nagy L.G."/>
        </authorList>
    </citation>
    <scope>NUCLEOTIDE SEQUENCE [LARGE SCALE GENOMIC DNA]</scope>
    <source>
        <strain evidence="2 3">CBS 166.37</strain>
    </source>
</reference>
<evidence type="ECO:0000313" key="3">
    <source>
        <dbReference type="Proteomes" id="UP000308652"/>
    </source>
</evidence>
<dbReference type="Pfam" id="PF24016">
    <property type="entry name" value="DUF7330"/>
    <property type="match status" value="1"/>
</dbReference>
<dbReference type="AlphaFoldDB" id="A0A5C3LRZ9"/>
<protein>
    <recommendedName>
        <fullName evidence="1">DUF7330 domain-containing protein</fullName>
    </recommendedName>
</protein>
<dbReference type="EMBL" id="ML213627">
    <property type="protein sequence ID" value="TFK34816.1"/>
    <property type="molecule type" value="Genomic_DNA"/>
</dbReference>
<feature type="domain" description="DUF7330" evidence="1">
    <location>
        <begin position="35"/>
        <end position="120"/>
    </location>
</feature>